<evidence type="ECO:0000313" key="3">
    <source>
        <dbReference type="EMBL" id="OJD34609.1"/>
    </source>
</evidence>
<feature type="domain" description="CCHC-type" evidence="2">
    <location>
        <begin position="448"/>
        <end position="463"/>
    </location>
</feature>
<dbReference type="STRING" id="236234.A0A1J9R1Z2"/>
<keyword evidence="4" id="KW-1185">Reference proteome</keyword>
<dbReference type="InterPro" id="IPR051714">
    <property type="entry name" value="Znf_CCHC_NABP"/>
</dbReference>
<dbReference type="Pfam" id="PF00098">
    <property type="entry name" value="zf-CCHC"/>
    <property type="match status" value="9"/>
</dbReference>
<proteinExistence type="predicted"/>
<dbReference type="RefSeq" id="XP_020130869.1">
    <property type="nucleotide sequence ID" value="XM_020272862.1"/>
</dbReference>
<dbReference type="OrthoDB" id="8026949at2759"/>
<feature type="domain" description="CCHC-type" evidence="2">
    <location>
        <begin position="351"/>
        <end position="367"/>
    </location>
</feature>
<feature type="domain" description="CCHC-type" evidence="2">
    <location>
        <begin position="149"/>
        <end position="164"/>
    </location>
</feature>
<feature type="domain" description="CCHC-type" evidence="2">
    <location>
        <begin position="379"/>
        <end position="395"/>
    </location>
</feature>
<dbReference type="PANTHER" id="PTHR23002">
    <property type="entry name" value="ZINC FINGER CCHC DOMAIN CONTAINING PROTEIN"/>
    <property type="match status" value="1"/>
</dbReference>
<dbReference type="Proteomes" id="UP000183809">
    <property type="component" value="Unassembled WGS sequence"/>
</dbReference>
<accession>A0A1J9R1Z2</accession>
<protein>
    <submittedName>
        <fullName evidence="3">Zinc knuckle transcription factor</fullName>
    </submittedName>
</protein>
<keyword evidence="1" id="KW-0862">Zinc</keyword>
<dbReference type="InterPro" id="IPR001878">
    <property type="entry name" value="Znf_CCHC"/>
</dbReference>
<comment type="caution">
    <text evidence="3">The sequence shown here is derived from an EMBL/GenBank/DDBJ whole genome shotgun (WGS) entry which is preliminary data.</text>
</comment>
<dbReference type="InterPro" id="IPR036875">
    <property type="entry name" value="Znf_CCHC_sf"/>
</dbReference>
<dbReference type="GO" id="GO:0003676">
    <property type="term" value="F:nucleic acid binding"/>
    <property type="evidence" value="ECO:0007669"/>
    <property type="project" value="InterPro"/>
</dbReference>
<dbReference type="PROSITE" id="PS50158">
    <property type="entry name" value="ZF_CCHC"/>
    <property type="match status" value="9"/>
</dbReference>
<dbReference type="SUPFAM" id="SSF57756">
    <property type="entry name" value="Retrovirus zinc finger-like domains"/>
    <property type="match status" value="4"/>
</dbReference>
<feature type="domain" description="CCHC-type" evidence="2">
    <location>
        <begin position="427"/>
        <end position="442"/>
    </location>
</feature>
<dbReference type="GO" id="GO:0008270">
    <property type="term" value="F:zinc ion binding"/>
    <property type="evidence" value="ECO:0007669"/>
    <property type="project" value="UniProtKB-KW"/>
</dbReference>
<name>A0A1J9R1Z2_9PEZI</name>
<feature type="domain" description="CCHC-type" evidence="2">
    <location>
        <begin position="403"/>
        <end position="418"/>
    </location>
</feature>
<keyword evidence="1" id="KW-0863">Zinc-finger</keyword>
<evidence type="ECO:0000259" key="2">
    <source>
        <dbReference type="PROSITE" id="PS50158"/>
    </source>
</evidence>
<reference evidence="3 4" key="1">
    <citation type="submission" date="2016-10" db="EMBL/GenBank/DDBJ databases">
        <title>Proteomics and genomics reveal pathogen-plant mechanisms compatible with a hemibiotrophic lifestyle of Diplodia corticola.</title>
        <authorList>
            <person name="Fernandes I."/>
            <person name="De Jonge R."/>
            <person name="Van De Peer Y."/>
            <person name="Devreese B."/>
            <person name="Alves A."/>
            <person name="Esteves A.C."/>
        </authorList>
    </citation>
    <scope>NUCLEOTIDE SEQUENCE [LARGE SCALE GENOMIC DNA]</scope>
    <source>
        <strain evidence="3 4">CBS 112549</strain>
    </source>
</reference>
<keyword evidence="1" id="KW-0479">Metal-binding</keyword>
<evidence type="ECO:0000313" key="4">
    <source>
        <dbReference type="Proteomes" id="UP000183809"/>
    </source>
</evidence>
<dbReference type="AlphaFoldDB" id="A0A1J9R1Z2"/>
<feature type="domain" description="CCHC-type" evidence="2">
    <location>
        <begin position="493"/>
        <end position="508"/>
    </location>
</feature>
<evidence type="ECO:0000256" key="1">
    <source>
        <dbReference type="PROSITE-ProRule" id="PRU00047"/>
    </source>
</evidence>
<feature type="domain" description="CCHC-type" evidence="2">
    <location>
        <begin position="172"/>
        <end position="187"/>
    </location>
</feature>
<dbReference type="GeneID" id="31013122"/>
<dbReference type="Gene3D" id="4.10.60.10">
    <property type="entry name" value="Zinc finger, CCHC-type"/>
    <property type="match status" value="7"/>
</dbReference>
<feature type="domain" description="CCHC-type" evidence="2">
    <location>
        <begin position="468"/>
        <end position="484"/>
    </location>
</feature>
<organism evidence="3 4">
    <name type="scientific">Diplodia corticola</name>
    <dbReference type="NCBI Taxonomy" id="236234"/>
    <lineage>
        <taxon>Eukaryota</taxon>
        <taxon>Fungi</taxon>
        <taxon>Dikarya</taxon>
        <taxon>Ascomycota</taxon>
        <taxon>Pezizomycotina</taxon>
        <taxon>Dothideomycetes</taxon>
        <taxon>Dothideomycetes incertae sedis</taxon>
        <taxon>Botryosphaeriales</taxon>
        <taxon>Botryosphaeriaceae</taxon>
        <taxon>Diplodia</taxon>
    </lineage>
</organism>
<dbReference type="SMART" id="SM00343">
    <property type="entry name" value="ZnF_C2HC"/>
    <property type="match status" value="11"/>
</dbReference>
<dbReference type="EMBL" id="MNUE01000022">
    <property type="protein sequence ID" value="OJD34609.1"/>
    <property type="molecule type" value="Genomic_DNA"/>
</dbReference>
<gene>
    <name evidence="3" type="ORF">BKCO1_2200062</name>
</gene>
<sequence length="597" mass="64145">MRVATPLRRFYLTPAFAAQPASTLWASVRASCCRSCRNSPPIFSARLLQLVTHTRLVTYKRNPDNNISMSWNTGDDAIGGGENAVSDGWNGSAATNGAINGDASFGGGGGDVFGSTGDFGAGGGFGAGDGFGSGDGFGGGDGDGGGGACRNCGQEGHFARECPEPKQMTGECFNCGQVGHNKADCPNPRVERPFSGQCKNCLKEGHRISDCTEPREMDHLFKGIPDKTDNEAWEMVMEADKARDLDDFRVALKIYLKALKTGSIPIDLPQLERTLRDYKMNVFLIALEKEISDVMTIVSPEGKIDCKYVLGYYFSDKPRRKNAVEGWPTDPEDNLKRLEDAGFVEDRRVPKCANCGELGHIRKNCDQEREEPAGRPEVKCMVCQELGHRARDCKQERPDPYACRNCKQHGHTSRDCPEPRSAEGVECRKCHEMGHFSNECPNAPKMECRNCGEEGHKASECDKPRVMKCRNCGEEGHMSRECDKPRDPSTVTCRNCDEVGHFSKECPKPRDWSRVKCPICEEMGHGPKKCPKANDTGGGFGGGSGGGFGGGFDAGGASGFGGGAENGGGFGSGFDTAGNASGGWESGAVDITGGSGW</sequence>